<evidence type="ECO:0000313" key="5">
    <source>
        <dbReference type="Proteomes" id="UP000030143"/>
    </source>
</evidence>
<dbReference type="HOGENOM" id="CLU_027627_0_0_1"/>
<protein>
    <submittedName>
        <fullName evidence="4">Uncharacterized protein</fullName>
    </submittedName>
</protein>
<dbReference type="GO" id="GO:0005634">
    <property type="term" value="C:nucleus"/>
    <property type="evidence" value="ECO:0007669"/>
    <property type="project" value="UniProtKB-SubCell"/>
</dbReference>
<evidence type="ECO:0000313" key="4">
    <source>
        <dbReference type="EMBL" id="KGO54590.1"/>
    </source>
</evidence>
<evidence type="ECO:0000256" key="2">
    <source>
        <dbReference type="ARBA" id="ARBA00023242"/>
    </source>
</evidence>
<dbReference type="RefSeq" id="XP_016596961.1">
    <property type="nucleotide sequence ID" value="XM_016744394.1"/>
</dbReference>
<reference evidence="4 5" key="1">
    <citation type="journal article" date="2015" name="Mol. Plant Microbe Interact.">
        <title>Genome, transcriptome, and functional analyses of Penicillium expansum provide new insights into secondary metabolism and pathogenicity.</title>
        <authorList>
            <person name="Ballester A.R."/>
            <person name="Marcet-Houben M."/>
            <person name="Levin E."/>
            <person name="Sela N."/>
            <person name="Selma-Lazaro C."/>
            <person name="Carmona L."/>
            <person name="Wisniewski M."/>
            <person name="Droby S."/>
            <person name="Gonzalez-Candelas L."/>
            <person name="Gabaldon T."/>
        </authorList>
    </citation>
    <scope>NUCLEOTIDE SEQUENCE [LARGE SCALE GENOMIC DNA]</scope>
    <source>
        <strain evidence="4 5">MD-8</strain>
    </source>
</reference>
<accession>A0A0A2JQR0</accession>
<feature type="compositionally biased region" description="Polar residues" evidence="3">
    <location>
        <begin position="36"/>
        <end position="49"/>
    </location>
</feature>
<keyword evidence="2" id="KW-0539">Nucleus</keyword>
<dbReference type="PANTHER" id="PTHR37534:SF46">
    <property type="entry name" value="ZN(II)2CYS6 TRANSCRIPTION FACTOR (EUROFUNG)"/>
    <property type="match status" value="1"/>
</dbReference>
<dbReference type="AlphaFoldDB" id="A0A0A2JQR0"/>
<evidence type="ECO:0000256" key="1">
    <source>
        <dbReference type="ARBA" id="ARBA00004123"/>
    </source>
</evidence>
<dbReference type="VEuPathDB" id="FungiDB:PEXP_101570"/>
<dbReference type="Pfam" id="PF11951">
    <property type="entry name" value="Fungal_trans_2"/>
    <property type="match status" value="1"/>
</dbReference>
<dbReference type="PANTHER" id="PTHR37534">
    <property type="entry name" value="TRANSCRIPTIONAL ACTIVATOR PROTEIN UGA3"/>
    <property type="match status" value="1"/>
</dbReference>
<dbReference type="STRING" id="27334.A0A0A2JQR0"/>
<comment type="caution">
    <text evidence="4">The sequence shown here is derived from an EMBL/GenBank/DDBJ whole genome shotgun (WGS) entry which is preliminary data.</text>
</comment>
<dbReference type="InterPro" id="IPR021858">
    <property type="entry name" value="Fun_TF"/>
</dbReference>
<proteinExistence type="predicted"/>
<sequence length="523" mass="59308">MSPVDSVAPKKRSRSAQNSQKGQMRAKLKRDGPETNLRQSTATNMSDVSLDTDLHNMGSVSQPPEEENISFLEALSAESLNGNFSTHFDMSISSSDSNTINCASANTWVTDYDFLDENAEILDSSLLGSSCDPYLYQAPADRFDQTLFCHYMENLSLQLYPIKLDNNPYRKVYGSLATESQLVFKAILLASALHLSKLGKLPSFAVKPYRWAMQRSFRDSVQTKSAEWSLGATVLLSIIFDVIGTGTDKWSSKLLGCRQLLERTLSTRDGNVDAGLRCLLLQYNWAVTMSKTMLRGVVSEAVFDELKCIDEITALRDVVADEDMALHQSQWWDDLPDYQMHLFLRQATEYSITIEQLKLSPDSTDQILQMMPHVAQLVNKIQTWKPRAVTVQSKYMESIHYFNEIWRLGMICLVHGEIYGLDSSDHFIQTCVEDALDHLRKLTWLQACLFPLFMISVHAQTAIARAAFESKLKKMHESSGFQSLLSVACVLKTIWERSDATVGRRFRWRDVLKDLNMELNILL</sequence>
<evidence type="ECO:0000256" key="3">
    <source>
        <dbReference type="SAM" id="MobiDB-lite"/>
    </source>
</evidence>
<feature type="region of interest" description="Disordered" evidence="3">
    <location>
        <begin position="1"/>
        <end position="66"/>
    </location>
</feature>
<organism evidence="4 5">
    <name type="scientific">Penicillium expansum</name>
    <name type="common">Blue mold rot fungus</name>
    <dbReference type="NCBI Taxonomy" id="27334"/>
    <lineage>
        <taxon>Eukaryota</taxon>
        <taxon>Fungi</taxon>
        <taxon>Dikarya</taxon>
        <taxon>Ascomycota</taxon>
        <taxon>Pezizomycotina</taxon>
        <taxon>Eurotiomycetes</taxon>
        <taxon>Eurotiomycetidae</taxon>
        <taxon>Eurotiales</taxon>
        <taxon>Aspergillaceae</taxon>
        <taxon>Penicillium</taxon>
    </lineage>
</organism>
<dbReference type="Proteomes" id="UP000030143">
    <property type="component" value="Unassembled WGS sequence"/>
</dbReference>
<dbReference type="EMBL" id="JQFZ01000221">
    <property type="protein sequence ID" value="KGO54590.1"/>
    <property type="molecule type" value="Genomic_DNA"/>
</dbReference>
<dbReference type="GeneID" id="27679814"/>
<name>A0A0A2JQR0_PENEN</name>
<keyword evidence="5" id="KW-1185">Reference proteome</keyword>
<gene>
    <name evidence="4" type="ORF">PEX2_071230</name>
</gene>
<comment type="subcellular location">
    <subcellularLocation>
        <location evidence="1">Nucleus</location>
    </subcellularLocation>
</comment>